<feature type="non-terminal residue" evidence="6">
    <location>
        <position position="312"/>
    </location>
</feature>
<dbReference type="SUPFAM" id="SSF52096">
    <property type="entry name" value="ClpP/crotonase"/>
    <property type="match status" value="1"/>
</dbReference>
<dbReference type="InterPro" id="IPR029045">
    <property type="entry name" value="ClpP/crotonase-like_dom_sf"/>
</dbReference>
<dbReference type="Pfam" id="PF17820">
    <property type="entry name" value="PDZ_6"/>
    <property type="match status" value="1"/>
</dbReference>
<evidence type="ECO:0000313" key="6">
    <source>
        <dbReference type="EMBL" id="SVD07571.1"/>
    </source>
</evidence>
<name>A0A382SF91_9ZZZZ</name>
<dbReference type="InterPro" id="IPR041489">
    <property type="entry name" value="PDZ_6"/>
</dbReference>
<dbReference type="GO" id="GO:0007165">
    <property type="term" value="P:signal transduction"/>
    <property type="evidence" value="ECO:0007669"/>
    <property type="project" value="TreeGrafter"/>
</dbReference>
<evidence type="ECO:0000256" key="3">
    <source>
        <dbReference type="ARBA" id="ARBA00022801"/>
    </source>
</evidence>
<organism evidence="6">
    <name type="scientific">marine metagenome</name>
    <dbReference type="NCBI Taxonomy" id="408172"/>
    <lineage>
        <taxon>unclassified sequences</taxon>
        <taxon>metagenomes</taxon>
        <taxon>ecological metagenomes</taxon>
    </lineage>
</organism>
<dbReference type="InterPro" id="IPR001478">
    <property type="entry name" value="PDZ"/>
</dbReference>
<evidence type="ECO:0000259" key="5">
    <source>
        <dbReference type="PROSITE" id="PS50106"/>
    </source>
</evidence>
<dbReference type="Gene3D" id="3.30.750.44">
    <property type="match status" value="1"/>
</dbReference>
<evidence type="ECO:0000256" key="4">
    <source>
        <dbReference type="ARBA" id="ARBA00022825"/>
    </source>
</evidence>
<dbReference type="Gene3D" id="3.90.226.10">
    <property type="entry name" value="2-enoyl-CoA Hydratase, Chain A, domain 1"/>
    <property type="match status" value="1"/>
</dbReference>
<dbReference type="EMBL" id="UINC01128054">
    <property type="protein sequence ID" value="SVD07571.1"/>
    <property type="molecule type" value="Genomic_DNA"/>
</dbReference>
<dbReference type="PANTHER" id="PTHR32060:SF30">
    <property type="entry name" value="CARBOXY-TERMINAL PROCESSING PROTEASE CTPA"/>
    <property type="match status" value="1"/>
</dbReference>
<dbReference type="CDD" id="cd06782">
    <property type="entry name" value="cpPDZ_CPP-like"/>
    <property type="match status" value="1"/>
</dbReference>
<keyword evidence="3" id="KW-0378">Hydrolase</keyword>
<dbReference type="GO" id="GO:0006508">
    <property type="term" value="P:proteolysis"/>
    <property type="evidence" value="ECO:0007669"/>
    <property type="project" value="UniProtKB-KW"/>
</dbReference>
<feature type="non-terminal residue" evidence="6">
    <location>
        <position position="1"/>
    </location>
</feature>
<dbReference type="InterPro" id="IPR005151">
    <property type="entry name" value="Tail-specific_protease"/>
</dbReference>
<dbReference type="SMART" id="SM00228">
    <property type="entry name" value="PDZ"/>
    <property type="match status" value="1"/>
</dbReference>
<dbReference type="SMART" id="SM00245">
    <property type="entry name" value="TSPc"/>
    <property type="match status" value="1"/>
</dbReference>
<dbReference type="AlphaFoldDB" id="A0A382SF91"/>
<reference evidence="6" key="1">
    <citation type="submission" date="2018-05" db="EMBL/GenBank/DDBJ databases">
        <authorList>
            <person name="Lanie J.A."/>
            <person name="Ng W.-L."/>
            <person name="Kazmierczak K.M."/>
            <person name="Andrzejewski T.M."/>
            <person name="Davidsen T.M."/>
            <person name="Wayne K.J."/>
            <person name="Tettelin H."/>
            <person name="Glass J.I."/>
            <person name="Rusch D."/>
            <person name="Podicherti R."/>
            <person name="Tsui H.-C.T."/>
            <person name="Winkler M.E."/>
        </authorList>
    </citation>
    <scope>NUCLEOTIDE SEQUENCE</scope>
</reference>
<dbReference type="InterPro" id="IPR036034">
    <property type="entry name" value="PDZ_sf"/>
</dbReference>
<dbReference type="FunFam" id="2.30.42.10:FF:000063">
    <property type="entry name" value="Peptidase, S41 family"/>
    <property type="match status" value="1"/>
</dbReference>
<dbReference type="GO" id="GO:0008236">
    <property type="term" value="F:serine-type peptidase activity"/>
    <property type="evidence" value="ECO:0007669"/>
    <property type="project" value="UniProtKB-KW"/>
</dbReference>
<feature type="domain" description="PDZ" evidence="5">
    <location>
        <begin position="89"/>
        <end position="171"/>
    </location>
</feature>
<evidence type="ECO:0000256" key="2">
    <source>
        <dbReference type="ARBA" id="ARBA00022670"/>
    </source>
</evidence>
<dbReference type="CDD" id="cd07560">
    <property type="entry name" value="Peptidase_S41_CPP"/>
    <property type="match status" value="1"/>
</dbReference>
<dbReference type="Gene3D" id="2.30.42.10">
    <property type="match status" value="1"/>
</dbReference>
<protein>
    <recommendedName>
        <fullName evidence="5">PDZ domain-containing protein</fullName>
    </recommendedName>
</protein>
<keyword evidence="4" id="KW-0720">Serine protease</keyword>
<sequence>EIPADSLMRAGLRGIFRSLDPASDYELHIDTPDWRENFITFEQIARTVDAKAYYSVAPDTLVRYGIAGMMSILDPDTVFMENVNLDNFRIDVDGEYGGLGFRIQVVYPDSAIGVWSLVHPDAPAARAGVQSGDLILSIDGESTKEMDASDAADRMRGKAGTDVTLTLSRAGTDAPFDLTVTREEIHLNSVPYAGMLSEETGYIRLSGFQHKCSAEVREALRSLLDEGMERLVFDLRGNSGGYLHEAVAVADLFLPKDRLVVYTAGRAFQDTTKLYTENEALFGEGPLIILVDDRSASASEIVAGTIQDWDRG</sequence>
<dbReference type="GO" id="GO:0004175">
    <property type="term" value="F:endopeptidase activity"/>
    <property type="evidence" value="ECO:0007669"/>
    <property type="project" value="TreeGrafter"/>
</dbReference>
<comment type="similarity">
    <text evidence="1">Belongs to the peptidase S41A family.</text>
</comment>
<keyword evidence="2" id="KW-0645">Protease</keyword>
<dbReference type="InterPro" id="IPR004447">
    <property type="entry name" value="Peptidase_S41A"/>
</dbReference>
<evidence type="ECO:0000256" key="1">
    <source>
        <dbReference type="ARBA" id="ARBA00009179"/>
    </source>
</evidence>
<gene>
    <name evidence="6" type="ORF">METZ01_LOCUS360425</name>
</gene>
<proteinExistence type="inferred from homology"/>
<dbReference type="PROSITE" id="PS50106">
    <property type="entry name" value="PDZ"/>
    <property type="match status" value="1"/>
</dbReference>
<dbReference type="GO" id="GO:0030288">
    <property type="term" value="C:outer membrane-bounded periplasmic space"/>
    <property type="evidence" value="ECO:0007669"/>
    <property type="project" value="TreeGrafter"/>
</dbReference>
<dbReference type="PANTHER" id="PTHR32060">
    <property type="entry name" value="TAIL-SPECIFIC PROTEASE"/>
    <property type="match status" value="1"/>
</dbReference>
<dbReference type="SUPFAM" id="SSF50156">
    <property type="entry name" value="PDZ domain-like"/>
    <property type="match status" value="1"/>
</dbReference>
<accession>A0A382SF91</accession>
<dbReference type="Pfam" id="PF03572">
    <property type="entry name" value="Peptidase_S41"/>
    <property type="match status" value="1"/>
</dbReference>